<keyword evidence="4" id="KW-1185">Reference proteome</keyword>
<dbReference type="EMBL" id="BAAAEM010000002">
    <property type="protein sequence ID" value="GAA0466107.1"/>
    <property type="molecule type" value="Genomic_DNA"/>
</dbReference>
<dbReference type="SUPFAM" id="SSF51197">
    <property type="entry name" value="Clavaminate synthase-like"/>
    <property type="match status" value="1"/>
</dbReference>
<dbReference type="GO" id="GO:0051213">
    <property type="term" value="F:dioxygenase activity"/>
    <property type="evidence" value="ECO:0007669"/>
    <property type="project" value="UniProtKB-KW"/>
</dbReference>
<comment type="caution">
    <text evidence="3">The sequence shown here is derived from an EMBL/GenBank/DDBJ whole genome shotgun (WGS) entry which is preliminary data.</text>
</comment>
<evidence type="ECO:0000313" key="3">
    <source>
        <dbReference type="EMBL" id="GAA0466107.1"/>
    </source>
</evidence>
<feature type="region of interest" description="Disordered" evidence="2">
    <location>
        <begin position="279"/>
        <end position="298"/>
    </location>
</feature>
<comment type="cofactor">
    <cofactor evidence="1">
        <name>Fe(2+)</name>
        <dbReference type="ChEBI" id="CHEBI:29033"/>
    </cofactor>
</comment>
<organism evidence="3 4">
    <name type="scientific">Parasphingorhabdus litoris</name>
    <dbReference type="NCBI Taxonomy" id="394733"/>
    <lineage>
        <taxon>Bacteria</taxon>
        <taxon>Pseudomonadati</taxon>
        <taxon>Pseudomonadota</taxon>
        <taxon>Alphaproteobacteria</taxon>
        <taxon>Sphingomonadales</taxon>
        <taxon>Sphingomonadaceae</taxon>
        <taxon>Parasphingorhabdus</taxon>
    </lineage>
</organism>
<dbReference type="InterPro" id="IPR008775">
    <property type="entry name" value="Phytyl_CoA_dOase-like"/>
</dbReference>
<evidence type="ECO:0000313" key="4">
    <source>
        <dbReference type="Proteomes" id="UP001500713"/>
    </source>
</evidence>
<reference evidence="3 4" key="1">
    <citation type="journal article" date="2019" name="Int. J. Syst. Evol. Microbiol.">
        <title>The Global Catalogue of Microorganisms (GCM) 10K type strain sequencing project: providing services to taxonomists for standard genome sequencing and annotation.</title>
        <authorList>
            <consortium name="The Broad Institute Genomics Platform"/>
            <consortium name="The Broad Institute Genome Sequencing Center for Infectious Disease"/>
            <person name="Wu L."/>
            <person name="Ma J."/>
        </authorList>
    </citation>
    <scope>NUCLEOTIDE SEQUENCE [LARGE SCALE GENOMIC DNA]</scope>
    <source>
        <strain evidence="3 4">JCM 14162</strain>
    </source>
</reference>
<dbReference type="PANTHER" id="PTHR20883">
    <property type="entry name" value="PHYTANOYL-COA DIOXYGENASE DOMAIN CONTAINING 1"/>
    <property type="match status" value="1"/>
</dbReference>
<dbReference type="PANTHER" id="PTHR20883:SF48">
    <property type="entry name" value="ECTOINE DIOXYGENASE"/>
    <property type="match status" value="1"/>
</dbReference>
<evidence type="ECO:0000256" key="1">
    <source>
        <dbReference type="ARBA" id="ARBA00001954"/>
    </source>
</evidence>
<sequence>MPQLQHLSAASDPERLAQALRDDGAAIVEDVLDAAALERLKSEIMPYVEATEPGRDDFTGRKTTRTGALVARSEACRDLVMDDLILGGANAFLKPFCERVQLHLTQLIRIQPGQVKQPLHRDRLAWGGFLQDSIEPQFNTIWAVTDFTQENGATQVVPCSNNWEAGREAKPDEIQYAEMKAGSVLVYSGSVIHSGGANEADHDRMGLNITYALGWLRQEENQYLSCPPHIAKDFDPALRDLLGYCMGSYALGYYTPPTGPGESPEVVPPEFLFSGKVTDWSDGDDLYESVSRRSSETV</sequence>
<keyword evidence="3" id="KW-0560">Oxidoreductase</keyword>
<proteinExistence type="predicted"/>
<dbReference type="Proteomes" id="UP001500713">
    <property type="component" value="Unassembled WGS sequence"/>
</dbReference>
<dbReference type="Pfam" id="PF05721">
    <property type="entry name" value="PhyH"/>
    <property type="match status" value="1"/>
</dbReference>
<keyword evidence="3" id="KW-0223">Dioxygenase</keyword>
<dbReference type="Gene3D" id="2.60.120.620">
    <property type="entry name" value="q2cbj1_9rhob like domain"/>
    <property type="match status" value="1"/>
</dbReference>
<protein>
    <submittedName>
        <fullName evidence="3">Phytanoyl-CoA dioxygenase family protein</fullName>
    </submittedName>
</protein>
<accession>A0ABN1A2R5</accession>
<evidence type="ECO:0000256" key="2">
    <source>
        <dbReference type="SAM" id="MobiDB-lite"/>
    </source>
</evidence>
<dbReference type="RefSeq" id="WP_229954105.1">
    <property type="nucleotide sequence ID" value="NZ_BAAAEM010000002.1"/>
</dbReference>
<name>A0ABN1A2R5_9SPHN</name>
<gene>
    <name evidence="3" type="ORF">GCM10009096_03460</name>
</gene>